<protein>
    <submittedName>
        <fullName evidence="2">Uncharacterized protein</fullName>
    </submittedName>
</protein>
<dbReference type="Proteomes" id="UP000823399">
    <property type="component" value="Unassembled WGS sequence"/>
</dbReference>
<comment type="caution">
    <text evidence="2">The sequence shown here is derived from an EMBL/GenBank/DDBJ whole genome shotgun (WGS) entry which is preliminary data.</text>
</comment>
<feature type="compositionally biased region" description="Polar residues" evidence="1">
    <location>
        <begin position="1"/>
        <end position="15"/>
    </location>
</feature>
<feature type="region of interest" description="Disordered" evidence="1">
    <location>
        <begin position="1"/>
        <end position="21"/>
    </location>
</feature>
<proteinExistence type="predicted"/>
<organism evidence="2 3">
    <name type="scientific">Suillus discolor</name>
    <dbReference type="NCBI Taxonomy" id="1912936"/>
    <lineage>
        <taxon>Eukaryota</taxon>
        <taxon>Fungi</taxon>
        <taxon>Dikarya</taxon>
        <taxon>Basidiomycota</taxon>
        <taxon>Agaricomycotina</taxon>
        <taxon>Agaricomycetes</taxon>
        <taxon>Agaricomycetidae</taxon>
        <taxon>Boletales</taxon>
        <taxon>Suillineae</taxon>
        <taxon>Suillaceae</taxon>
        <taxon>Suillus</taxon>
    </lineage>
</organism>
<accession>A0A9P7JRS6</accession>
<keyword evidence="3" id="KW-1185">Reference proteome</keyword>
<dbReference type="OrthoDB" id="2689715at2759"/>
<evidence type="ECO:0000313" key="2">
    <source>
        <dbReference type="EMBL" id="KAG2103106.1"/>
    </source>
</evidence>
<dbReference type="AlphaFoldDB" id="A0A9P7JRS6"/>
<sequence length="108" mass="11560">MPSTHVDGNTLLSSTQPPPNPSSCVIIIQNNYIAEGGTINILSSNCNGSTVSKFEHVGLTAEPTSLDPLLTSQPEPMEHGHESIVLSGNTFGHQVHPKEIWLKNDCIS</sequence>
<evidence type="ECO:0000256" key="1">
    <source>
        <dbReference type="SAM" id="MobiDB-lite"/>
    </source>
</evidence>
<gene>
    <name evidence="2" type="ORF">F5147DRAFT_654841</name>
</gene>
<evidence type="ECO:0000313" key="3">
    <source>
        <dbReference type="Proteomes" id="UP000823399"/>
    </source>
</evidence>
<dbReference type="EMBL" id="JABBWM010000045">
    <property type="protein sequence ID" value="KAG2103106.1"/>
    <property type="molecule type" value="Genomic_DNA"/>
</dbReference>
<reference evidence="2" key="1">
    <citation type="journal article" date="2020" name="New Phytol.">
        <title>Comparative genomics reveals dynamic genome evolution in host specialist ectomycorrhizal fungi.</title>
        <authorList>
            <person name="Lofgren L.A."/>
            <person name="Nguyen N.H."/>
            <person name="Vilgalys R."/>
            <person name="Ruytinx J."/>
            <person name="Liao H.L."/>
            <person name="Branco S."/>
            <person name="Kuo A."/>
            <person name="LaButti K."/>
            <person name="Lipzen A."/>
            <person name="Andreopoulos W."/>
            <person name="Pangilinan J."/>
            <person name="Riley R."/>
            <person name="Hundley H."/>
            <person name="Na H."/>
            <person name="Barry K."/>
            <person name="Grigoriev I.V."/>
            <person name="Stajich J.E."/>
            <person name="Kennedy P.G."/>
        </authorList>
    </citation>
    <scope>NUCLEOTIDE SEQUENCE</scope>
    <source>
        <strain evidence="2">FC423</strain>
    </source>
</reference>
<name>A0A9P7JRS6_9AGAM</name>
<dbReference type="RefSeq" id="XP_041290410.1">
    <property type="nucleotide sequence ID" value="XM_041433910.1"/>
</dbReference>
<dbReference type="GeneID" id="64696169"/>